<evidence type="ECO:0000256" key="2">
    <source>
        <dbReference type="ARBA" id="ARBA00022692"/>
    </source>
</evidence>
<feature type="transmembrane region" description="Helical" evidence="5">
    <location>
        <begin position="298"/>
        <end position="318"/>
    </location>
</feature>
<feature type="transmembrane region" description="Helical" evidence="5">
    <location>
        <begin position="348"/>
        <end position="376"/>
    </location>
</feature>
<dbReference type="CDD" id="cd17365">
    <property type="entry name" value="MFS_PcaK_like"/>
    <property type="match status" value="1"/>
</dbReference>
<accession>A0A1Q4KJV0</accession>
<feature type="domain" description="Major facilitator superfamily (MFS) profile" evidence="6">
    <location>
        <begin position="25"/>
        <end position="440"/>
    </location>
</feature>
<dbReference type="InterPro" id="IPR005829">
    <property type="entry name" value="Sugar_transporter_CS"/>
</dbReference>
<feature type="transmembrane region" description="Helical" evidence="5">
    <location>
        <begin position="116"/>
        <end position="137"/>
    </location>
</feature>
<comment type="caution">
    <text evidence="8">The sequence shown here is derived from an EMBL/GenBank/DDBJ whole genome shotgun (WGS) entry which is preliminary data.</text>
</comment>
<feature type="transmembrane region" description="Helical" evidence="5">
    <location>
        <begin position="25"/>
        <end position="47"/>
    </location>
</feature>
<evidence type="ECO:0000259" key="6">
    <source>
        <dbReference type="PROSITE" id="PS50850"/>
    </source>
</evidence>
<protein>
    <submittedName>
        <fullName evidence="8">4-hydroxybenzoate transporter</fullName>
    </submittedName>
</protein>
<dbReference type="GO" id="GO:0005886">
    <property type="term" value="C:plasma membrane"/>
    <property type="evidence" value="ECO:0007669"/>
    <property type="project" value="TreeGrafter"/>
</dbReference>
<keyword evidence="10" id="KW-1185">Reference proteome</keyword>
<evidence type="ECO:0000313" key="9">
    <source>
        <dbReference type="Proteomes" id="UP000185990"/>
    </source>
</evidence>
<dbReference type="SUPFAM" id="SSF103473">
    <property type="entry name" value="MFS general substrate transporter"/>
    <property type="match status" value="1"/>
</dbReference>
<dbReference type="InterPro" id="IPR020846">
    <property type="entry name" value="MFS_dom"/>
</dbReference>
<dbReference type="Pfam" id="PF07690">
    <property type="entry name" value="MFS_1"/>
    <property type="match status" value="1"/>
</dbReference>
<dbReference type="EMBL" id="MPJC01000005">
    <property type="protein sequence ID" value="OKA21811.1"/>
    <property type="molecule type" value="Genomic_DNA"/>
</dbReference>
<dbReference type="RefSeq" id="WP_060693377.1">
    <property type="nucleotide sequence ID" value="NZ_CP012676.1"/>
</dbReference>
<evidence type="ECO:0000256" key="5">
    <source>
        <dbReference type="SAM" id="Phobius"/>
    </source>
</evidence>
<dbReference type="InterPro" id="IPR036259">
    <property type="entry name" value="MFS_trans_sf"/>
</dbReference>
<feature type="transmembrane region" description="Helical" evidence="5">
    <location>
        <begin position="91"/>
        <end position="110"/>
    </location>
</feature>
<evidence type="ECO:0000313" key="8">
    <source>
        <dbReference type="EMBL" id="OKA29225.1"/>
    </source>
</evidence>
<dbReference type="GO" id="GO:0046943">
    <property type="term" value="F:carboxylic acid transmembrane transporter activity"/>
    <property type="evidence" value="ECO:0007669"/>
    <property type="project" value="TreeGrafter"/>
</dbReference>
<feature type="transmembrane region" description="Helical" evidence="5">
    <location>
        <begin position="179"/>
        <end position="200"/>
    </location>
</feature>
<dbReference type="Proteomes" id="UP000186677">
    <property type="component" value="Unassembled WGS sequence"/>
</dbReference>
<dbReference type="PROSITE" id="PS50850">
    <property type="entry name" value="MFS"/>
    <property type="match status" value="1"/>
</dbReference>
<dbReference type="AlphaFoldDB" id="A0A0M3UE72"/>
<dbReference type="KEGG" id="ppsy:AOC04_11220"/>
<reference evidence="8 9" key="1">
    <citation type="submission" date="2016-11" db="EMBL/GenBank/DDBJ databases">
        <title>Draft genome of Pseudomonas versuta A4R1.12.</title>
        <authorList>
            <person name="See-Too W.-S."/>
        </authorList>
    </citation>
    <scope>NUCLEOTIDE SEQUENCE [LARGE SCALE GENOMIC DNA]</scope>
    <source>
        <strain evidence="8 9">A4R1.12</strain>
    </source>
</reference>
<reference evidence="7 10" key="2">
    <citation type="submission" date="2016-11" db="EMBL/GenBank/DDBJ databases">
        <title>Draft genome of Pseudomonas versuta A4R1.5.</title>
        <authorList>
            <person name="See-Too W.-S."/>
        </authorList>
    </citation>
    <scope>NUCLEOTIDE SEQUENCE [LARGE SCALE GENOMIC DNA]</scope>
    <source>
        <strain evidence="7 10">A4R1.5</strain>
    </source>
</reference>
<dbReference type="PANTHER" id="PTHR23508:SF10">
    <property type="entry name" value="CARBOXYLIC ACID TRANSPORTER PROTEIN HOMOLOG"/>
    <property type="match status" value="1"/>
</dbReference>
<comment type="subcellular location">
    <subcellularLocation>
        <location evidence="1">Membrane</location>
        <topology evidence="1">Multi-pass membrane protein</topology>
    </subcellularLocation>
</comment>
<feature type="transmembrane region" description="Helical" evidence="5">
    <location>
        <begin position="149"/>
        <end position="173"/>
    </location>
</feature>
<evidence type="ECO:0000256" key="3">
    <source>
        <dbReference type="ARBA" id="ARBA00022989"/>
    </source>
</evidence>
<dbReference type="EMBL" id="MPJD01000001">
    <property type="protein sequence ID" value="OKA29225.1"/>
    <property type="molecule type" value="Genomic_DNA"/>
</dbReference>
<dbReference type="Proteomes" id="UP000185990">
    <property type="component" value="Unassembled WGS sequence"/>
</dbReference>
<gene>
    <name evidence="7" type="ORF">BOH73_11045</name>
    <name evidence="8" type="ORF">BOH74_00170</name>
</gene>
<evidence type="ECO:0000256" key="1">
    <source>
        <dbReference type="ARBA" id="ARBA00004141"/>
    </source>
</evidence>
<dbReference type="OrthoDB" id="7066727at2"/>
<dbReference type="InterPro" id="IPR011701">
    <property type="entry name" value="MFS"/>
</dbReference>
<proteinExistence type="predicted"/>
<keyword evidence="4 5" id="KW-0472">Membrane</keyword>
<organism evidence="8 9">
    <name type="scientific">Pseudomonas versuta</name>
    <dbReference type="NCBI Taxonomy" id="1788301"/>
    <lineage>
        <taxon>Bacteria</taxon>
        <taxon>Pseudomonadati</taxon>
        <taxon>Pseudomonadota</taxon>
        <taxon>Gammaproteobacteria</taxon>
        <taxon>Pseudomonadales</taxon>
        <taxon>Pseudomonadaceae</taxon>
        <taxon>Pseudomonas</taxon>
    </lineage>
</organism>
<keyword evidence="2 5" id="KW-0812">Transmembrane</keyword>
<dbReference type="Gene3D" id="1.20.1250.20">
    <property type="entry name" value="MFS general substrate transporter like domains"/>
    <property type="match status" value="1"/>
</dbReference>
<feature type="transmembrane region" description="Helical" evidence="5">
    <location>
        <begin position="257"/>
        <end position="278"/>
    </location>
</feature>
<dbReference type="PANTHER" id="PTHR23508">
    <property type="entry name" value="CARBOXYLIC ACID TRANSPORTER PROTEIN HOMOLOG"/>
    <property type="match status" value="1"/>
</dbReference>
<feature type="transmembrane region" description="Helical" evidence="5">
    <location>
        <begin position="325"/>
        <end position="342"/>
    </location>
</feature>
<sequence length="452" mass="47282">MSALPSVNVDHLINTRPMTPMQWRIVLLCFLVIALDGFDAAIMGFIAPELARDWAVSKLSLGPVMSAGLIGVAIGALIAGPLADRVGRKPVLICAVAFFGALTLASAFAPDLDWMVALRLLAGLGLGAAMPNAGTMVSEYTPLQRRSMLITVVLSGFTFGAAAGGFTSAYMIPVFGWKSILLVGGLLPLLALPLLISAMPESLRWLVARRPARHHARSARIIQQLAPDLANGQACLSVDEAPATVSSPIGQILSRGFFTGTLLLWLTYFMGLFLVYLLGSWLPTLIKDNGMSVSDAALITALFQFGGTVGSLLLGWLIDRSNPHRTLAVVYLLGGLAIYLIGTASHGFALFALLAAAAGFCMNGANACMYALAANFYPTQARATGVSWMRGIGGLGSIASGFAGAHMLGAGWTFATVFTALAVPALIAGIAVFLKGNVMPPSGLAQPHSLLR</sequence>
<evidence type="ECO:0000313" key="10">
    <source>
        <dbReference type="Proteomes" id="UP000186677"/>
    </source>
</evidence>
<accession>A0A0M3UE72</accession>
<name>A0A0M3UE72_9PSED</name>
<dbReference type="PROSITE" id="PS00216">
    <property type="entry name" value="SUGAR_TRANSPORT_1"/>
    <property type="match status" value="1"/>
</dbReference>
<keyword evidence="3 5" id="KW-1133">Transmembrane helix</keyword>
<feature type="transmembrane region" description="Helical" evidence="5">
    <location>
        <begin position="388"/>
        <end position="408"/>
    </location>
</feature>
<evidence type="ECO:0000313" key="7">
    <source>
        <dbReference type="EMBL" id="OKA21811.1"/>
    </source>
</evidence>
<evidence type="ECO:0000256" key="4">
    <source>
        <dbReference type="ARBA" id="ARBA00023136"/>
    </source>
</evidence>
<feature type="transmembrane region" description="Helical" evidence="5">
    <location>
        <begin position="59"/>
        <end position="79"/>
    </location>
</feature>
<feature type="transmembrane region" description="Helical" evidence="5">
    <location>
        <begin position="414"/>
        <end position="434"/>
    </location>
</feature>